<feature type="domain" description="EF-hand" evidence="2">
    <location>
        <begin position="505"/>
        <end position="531"/>
    </location>
</feature>
<dbReference type="SMART" id="SM00054">
    <property type="entry name" value="EFh"/>
    <property type="match status" value="4"/>
</dbReference>
<dbReference type="Proteomes" id="UP001530315">
    <property type="component" value="Unassembled WGS sequence"/>
</dbReference>
<dbReference type="InterPro" id="IPR011992">
    <property type="entry name" value="EF-hand-dom_pair"/>
</dbReference>
<evidence type="ECO:0000313" key="3">
    <source>
        <dbReference type="EMBL" id="KAL3777082.1"/>
    </source>
</evidence>
<dbReference type="PROSITE" id="PS00018">
    <property type="entry name" value="EF_HAND_1"/>
    <property type="match status" value="3"/>
</dbReference>
<dbReference type="Pfam" id="PF13499">
    <property type="entry name" value="EF-hand_7"/>
    <property type="match status" value="1"/>
</dbReference>
<dbReference type="PROSITE" id="PS50222">
    <property type="entry name" value="EF_HAND_2"/>
    <property type="match status" value="3"/>
</dbReference>
<sequence>MATTESFTTTKGFNINVINALHVAKKELESRNEKANFIRIIMRFPKIKSVFDRLRAIHVRCDKDGDGEVDFAELTEAMTDLFNEGRAAGRDPIKQAVLERTFSSCSDLEGGDGAASVRGGINANQFIVMCAIGFILAEEDKDLSTFGGMLASGDDAYRGAMMDVVTAYLSFDREAKGYFTADEFGDFMTTNELTDAMKELIAKSEDEVQDADLQTQVENIFMLSDLDHHGFEQGLGVKEFIVFCAVGFILAETGGKSVKMLTGEASNIDAEYRNAMMDIVAAYLTFDKDGKGYFTSDEMHAAKSDCGCKDAGNLLTPDRWKDDKRTRIIMKTNALILATAVIVNRAIAQDYQDYAEGYEDDNLYQNYAMNRGDGVRAGGFGFGHVALASAASYILGAKIHSGRIAKKLKKKHQQDQKTLYTQYYNDVYTLEEQKLEQKMIIEGLEKALKSTNEQHEMENLQREYDEFKQPDVDGDDRISRAEFNMYVKNYLSNYPGLTEKDYPKFEDFDHDKDGYVSFTEYAQQMAVQAQKAELDQYYAQSQGQTGKKEAQKANALYDLYGSATGADGFNDLYAQIRR</sequence>
<feature type="domain" description="EF-hand" evidence="2">
    <location>
        <begin position="274"/>
        <end position="309"/>
    </location>
</feature>
<dbReference type="AlphaFoldDB" id="A0ABD3NPQ2"/>
<dbReference type="InterPro" id="IPR002048">
    <property type="entry name" value="EF_hand_dom"/>
</dbReference>
<feature type="domain" description="EF-hand" evidence="2">
    <location>
        <begin position="49"/>
        <end position="84"/>
    </location>
</feature>
<accession>A0ABD3NPQ2</accession>
<dbReference type="Gene3D" id="1.10.238.10">
    <property type="entry name" value="EF-hand"/>
    <property type="match status" value="3"/>
</dbReference>
<name>A0ABD3NPQ2_9STRA</name>
<keyword evidence="1" id="KW-0106">Calcium</keyword>
<dbReference type="EMBL" id="JALLAZ020001314">
    <property type="protein sequence ID" value="KAL3777082.1"/>
    <property type="molecule type" value="Genomic_DNA"/>
</dbReference>
<organism evidence="3 4">
    <name type="scientific">Stephanodiscus triporus</name>
    <dbReference type="NCBI Taxonomy" id="2934178"/>
    <lineage>
        <taxon>Eukaryota</taxon>
        <taxon>Sar</taxon>
        <taxon>Stramenopiles</taxon>
        <taxon>Ochrophyta</taxon>
        <taxon>Bacillariophyta</taxon>
        <taxon>Coscinodiscophyceae</taxon>
        <taxon>Thalassiosirophycidae</taxon>
        <taxon>Stephanodiscales</taxon>
        <taxon>Stephanodiscaceae</taxon>
        <taxon>Stephanodiscus</taxon>
    </lineage>
</organism>
<keyword evidence="4" id="KW-1185">Reference proteome</keyword>
<evidence type="ECO:0000256" key="1">
    <source>
        <dbReference type="ARBA" id="ARBA00022837"/>
    </source>
</evidence>
<gene>
    <name evidence="3" type="ORF">ACHAW5_003051</name>
</gene>
<evidence type="ECO:0000259" key="2">
    <source>
        <dbReference type="PROSITE" id="PS50222"/>
    </source>
</evidence>
<evidence type="ECO:0000313" key="4">
    <source>
        <dbReference type="Proteomes" id="UP001530315"/>
    </source>
</evidence>
<proteinExistence type="predicted"/>
<dbReference type="InterPro" id="IPR018247">
    <property type="entry name" value="EF_Hand_1_Ca_BS"/>
</dbReference>
<protein>
    <recommendedName>
        <fullName evidence="2">EF-hand domain-containing protein</fullName>
    </recommendedName>
</protein>
<reference evidence="3 4" key="1">
    <citation type="submission" date="2024-10" db="EMBL/GenBank/DDBJ databases">
        <title>Updated reference genomes for cyclostephanoid diatoms.</title>
        <authorList>
            <person name="Roberts W.R."/>
            <person name="Alverson A.J."/>
        </authorList>
    </citation>
    <scope>NUCLEOTIDE SEQUENCE [LARGE SCALE GENOMIC DNA]</scope>
    <source>
        <strain evidence="3 4">AJA276-08</strain>
    </source>
</reference>
<comment type="caution">
    <text evidence="3">The sequence shown here is derived from an EMBL/GenBank/DDBJ whole genome shotgun (WGS) entry which is preliminary data.</text>
</comment>
<dbReference type="SUPFAM" id="SSF47473">
    <property type="entry name" value="EF-hand"/>
    <property type="match status" value="2"/>
</dbReference>